<evidence type="ECO:0000256" key="1">
    <source>
        <dbReference type="SAM" id="MobiDB-lite"/>
    </source>
</evidence>
<evidence type="ECO:0000313" key="2">
    <source>
        <dbReference type="EMBL" id="MFB9329726.1"/>
    </source>
</evidence>
<reference evidence="2 3" key="1">
    <citation type="submission" date="2024-09" db="EMBL/GenBank/DDBJ databases">
        <authorList>
            <person name="Sun Q."/>
            <person name="Mori K."/>
        </authorList>
    </citation>
    <scope>NUCLEOTIDE SEQUENCE [LARGE SCALE GENOMIC DNA]</scope>
    <source>
        <strain evidence="2 3">TISTR 2452</strain>
    </source>
</reference>
<keyword evidence="3" id="KW-1185">Reference proteome</keyword>
<proteinExistence type="predicted"/>
<organism evidence="2 3">
    <name type="scientific">Paenibacillus aurantiacus</name>
    <dbReference type="NCBI Taxonomy" id="1936118"/>
    <lineage>
        <taxon>Bacteria</taxon>
        <taxon>Bacillati</taxon>
        <taxon>Bacillota</taxon>
        <taxon>Bacilli</taxon>
        <taxon>Bacillales</taxon>
        <taxon>Paenibacillaceae</taxon>
        <taxon>Paenibacillus</taxon>
    </lineage>
</organism>
<dbReference type="Proteomes" id="UP001589747">
    <property type="component" value="Unassembled WGS sequence"/>
</dbReference>
<feature type="compositionally biased region" description="Basic and acidic residues" evidence="1">
    <location>
        <begin position="10"/>
        <end position="29"/>
    </location>
</feature>
<evidence type="ECO:0000313" key="3">
    <source>
        <dbReference type="Proteomes" id="UP001589747"/>
    </source>
</evidence>
<sequence>MTQQQAIHRAHAEQNKLETDTLKHTDQLRSKSTAVENGGHAHINDHRLKEDTGSKREGRRKATLASGEEEKDAEDATKESKHPFKGKHIDISF</sequence>
<name>A0ABV5KYS0_9BACL</name>
<gene>
    <name evidence="2" type="ORF">ACFFSY_27625</name>
</gene>
<feature type="compositionally biased region" description="Basic and acidic residues" evidence="1">
    <location>
        <begin position="74"/>
        <end position="93"/>
    </location>
</feature>
<dbReference type="EMBL" id="JBHMDO010000044">
    <property type="protein sequence ID" value="MFB9329726.1"/>
    <property type="molecule type" value="Genomic_DNA"/>
</dbReference>
<comment type="caution">
    <text evidence="2">The sequence shown here is derived from an EMBL/GenBank/DDBJ whole genome shotgun (WGS) entry which is preliminary data.</text>
</comment>
<feature type="compositionally biased region" description="Basic and acidic residues" evidence="1">
    <location>
        <begin position="42"/>
        <end position="56"/>
    </location>
</feature>
<feature type="region of interest" description="Disordered" evidence="1">
    <location>
        <begin position="1"/>
        <end position="93"/>
    </location>
</feature>
<accession>A0ABV5KYS0</accession>
<protein>
    <submittedName>
        <fullName evidence="2">Uncharacterized protein</fullName>
    </submittedName>
</protein>